<evidence type="ECO:0000313" key="8">
    <source>
        <dbReference type="Proteomes" id="UP000305233"/>
    </source>
</evidence>
<dbReference type="SUPFAM" id="SSF51306">
    <property type="entry name" value="LexA/Signal peptidase"/>
    <property type="match status" value="1"/>
</dbReference>
<dbReference type="EMBL" id="SSWH01000001">
    <property type="protein sequence ID" value="THJ68803.1"/>
    <property type="molecule type" value="Genomic_DNA"/>
</dbReference>
<dbReference type="GO" id="GO:0004252">
    <property type="term" value="F:serine-type endopeptidase activity"/>
    <property type="evidence" value="ECO:0007669"/>
    <property type="project" value="UniProtKB-UniRule"/>
</dbReference>
<dbReference type="Proteomes" id="UP000305233">
    <property type="component" value="Unassembled WGS sequence"/>
</dbReference>
<dbReference type="InterPro" id="IPR036286">
    <property type="entry name" value="LexA/Signal_pep-like_sf"/>
</dbReference>
<dbReference type="InterPro" id="IPR036641">
    <property type="entry name" value="HPT_dom_sf"/>
</dbReference>
<evidence type="ECO:0000256" key="1">
    <source>
        <dbReference type="ARBA" id="ARBA00004370"/>
    </source>
</evidence>
<evidence type="ECO:0000256" key="6">
    <source>
        <dbReference type="SAM" id="Phobius"/>
    </source>
</evidence>
<dbReference type="OrthoDB" id="4315104at2"/>
<evidence type="ECO:0000256" key="2">
    <source>
        <dbReference type="ARBA" id="ARBA00022692"/>
    </source>
</evidence>
<evidence type="ECO:0000256" key="4">
    <source>
        <dbReference type="ARBA" id="ARBA00023136"/>
    </source>
</evidence>
<feature type="transmembrane region" description="Helical" evidence="6">
    <location>
        <begin position="132"/>
        <end position="150"/>
    </location>
</feature>
<organism evidence="7 8">
    <name type="scientific">Arthrobacter echini</name>
    <dbReference type="NCBI Taxonomy" id="1529066"/>
    <lineage>
        <taxon>Bacteria</taxon>
        <taxon>Bacillati</taxon>
        <taxon>Actinomycetota</taxon>
        <taxon>Actinomycetes</taxon>
        <taxon>Micrococcales</taxon>
        <taxon>Micrococcaceae</taxon>
        <taxon>Arthrobacter</taxon>
    </lineage>
</organism>
<comment type="subcellular location">
    <subcellularLocation>
        <location evidence="1">Membrane</location>
    </subcellularLocation>
</comment>
<proteinExistence type="predicted"/>
<dbReference type="GO" id="GO:0006465">
    <property type="term" value="P:signal peptide processing"/>
    <property type="evidence" value="ECO:0007669"/>
    <property type="project" value="UniProtKB-UniRule"/>
</dbReference>
<reference evidence="7 8" key="1">
    <citation type="submission" date="2019-04" db="EMBL/GenBank/DDBJ databases">
        <authorList>
            <person name="Liu Q."/>
            <person name="Xin Y.-H."/>
        </authorList>
    </citation>
    <scope>NUCLEOTIDE SEQUENCE [LARGE SCALE GENOMIC DNA]</scope>
    <source>
        <strain evidence="7 8">AM23</strain>
    </source>
</reference>
<dbReference type="InterPro" id="IPR001733">
    <property type="entry name" value="Peptidase_S26B"/>
</dbReference>
<evidence type="ECO:0000256" key="5">
    <source>
        <dbReference type="NCBIfam" id="TIGR02228"/>
    </source>
</evidence>
<dbReference type="SUPFAM" id="SSF47226">
    <property type="entry name" value="Histidine-containing phosphotransfer domain, HPT domain"/>
    <property type="match status" value="1"/>
</dbReference>
<protein>
    <recommendedName>
        <fullName evidence="5">Signal peptidase I</fullName>
        <ecNumber evidence="5">3.4.21.89</ecNumber>
    </recommendedName>
</protein>
<dbReference type="CDD" id="cd06530">
    <property type="entry name" value="S26_SPase_I"/>
    <property type="match status" value="1"/>
</dbReference>
<dbReference type="PANTHER" id="PTHR10806">
    <property type="entry name" value="SIGNAL PEPTIDASE COMPLEX CATALYTIC SUBUNIT SEC11"/>
    <property type="match status" value="1"/>
</dbReference>
<evidence type="ECO:0000256" key="3">
    <source>
        <dbReference type="ARBA" id="ARBA00022989"/>
    </source>
</evidence>
<dbReference type="GO" id="GO:0009003">
    <property type="term" value="F:signal peptidase activity"/>
    <property type="evidence" value="ECO:0007669"/>
    <property type="project" value="UniProtKB-EC"/>
</dbReference>
<dbReference type="Gene3D" id="1.20.120.160">
    <property type="entry name" value="HPT domain"/>
    <property type="match status" value="1"/>
</dbReference>
<keyword evidence="4 6" id="KW-0472">Membrane</keyword>
<evidence type="ECO:0000313" key="7">
    <source>
        <dbReference type="EMBL" id="THJ68803.1"/>
    </source>
</evidence>
<name>A0A4S5EB10_9MICC</name>
<gene>
    <name evidence="7" type="ORF">E8P82_01955</name>
</gene>
<dbReference type="PANTHER" id="PTHR10806:SF6">
    <property type="entry name" value="SIGNAL PEPTIDASE COMPLEX CATALYTIC SUBUNIT SEC11"/>
    <property type="match status" value="1"/>
</dbReference>
<dbReference type="AlphaFoldDB" id="A0A4S5EB10"/>
<accession>A0A4S5EB10</accession>
<dbReference type="NCBIfam" id="TIGR02228">
    <property type="entry name" value="sigpep_I_arch"/>
    <property type="match status" value="1"/>
</dbReference>
<keyword evidence="3 6" id="KW-1133">Transmembrane helix</keyword>
<keyword evidence="8" id="KW-1185">Reference proteome</keyword>
<keyword evidence="7" id="KW-0378">Hydrolase</keyword>
<dbReference type="GO" id="GO:0016020">
    <property type="term" value="C:membrane"/>
    <property type="evidence" value="ECO:0007669"/>
    <property type="project" value="UniProtKB-SubCell"/>
</dbReference>
<dbReference type="GO" id="GO:0000160">
    <property type="term" value="P:phosphorelay signal transduction system"/>
    <property type="evidence" value="ECO:0007669"/>
    <property type="project" value="InterPro"/>
</dbReference>
<dbReference type="EC" id="3.4.21.89" evidence="5"/>
<dbReference type="InterPro" id="IPR019533">
    <property type="entry name" value="Peptidase_S26"/>
</dbReference>
<comment type="caution">
    <text evidence="7">The sequence shown here is derived from an EMBL/GenBank/DDBJ whole genome shotgun (WGS) entry which is preliminary data.</text>
</comment>
<keyword evidence="2 6" id="KW-0812">Transmembrane</keyword>
<sequence>MITAIAAVLFFAIGPRFFGYQTATMLTGSMAPEIMPGDVVVTTLQPVSEVAVGDVISYHIPVEDHRVETHRVIEVIRDTDGTTAVRTKGDANESVDPWTATLEGDHVYEARAVIPEVGSVIRALRTPIVSQLLVYGVPAVLVGGLLLMIWSRPKDDDATTPVAPAPTDATMGADLSRLPVLDRRILDDLGAELSSPEGALQFAGMFVDMLPQRIHAIDVALSTGDVDAAVVALLSLNVSAAMVGAVRLEEASSTALELVGVPDHQHRLIEQLRELGSEFQSALTGIMR</sequence>